<evidence type="ECO:0000259" key="1">
    <source>
        <dbReference type="PROSITE" id="PS50042"/>
    </source>
</evidence>
<dbReference type="Gene3D" id="2.60.120.10">
    <property type="entry name" value="Jelly Rolls"/>
    <property type="match status" value="1"/>
</dbReference>
<dbReference type="InterPro" id="IPR000595">
    <property type="entry name" value="cNMP-bd_dom"/>
</dbReference>
<organism evidence="2 3">
    <name type="scientific">Marseilla massiliensis</name>
    <dbReference type="NCBI Taxonomy" id="1841864"/>
    <lineage>
        <taxon>Bacteria</taxon>
        <taxon>Pseudomonadati</taxon>
        <taxon>Bacteroidota</taxon>
        <taxon>Bacteroidia</taxon>
        <taxon>Bacteroidales</taxon>
        <taxon>Prevotellaceae</taxon>
        <taxon>Marseilla</taxon>
    </lineage>
</organism>
<evidence type="ECO:0000313" key="3">
    <source>
        <dbReference type="Proteomes" id="UP000706891"/>
    </source>
</evidence>
<dbReference type="AlphaFoldDB" id="A0A939B6Z5"/>
<reference evidence="2" key="2">
    <citation type="journal article" date="2021" name="Sci. Rep.">
        <title>The distribution of antibiotic resistance genes in chicken gut microbiota commensals.</title>
        <authorList>
            <person name="Juricova H."/>
            <person name="Matiasovicova J."/>
            <person name="Kubasova T."/>
            <person name="Cejkova D."/>
            <person name="Rychlik I."/>
        </authorList>
    </citation>
    <scope>NUCLEOTIDE SEQUENCE</scope>
    <source>
        <strain evidence="2">An824</strain>
    </source>
</reference>
<comment type="caution">
    <text evidence="2">The sequence shown here is derived from an EMBL/GenBank/DDBJ whole genome shotgun (WGS) entry which is preliminary data.</text>
</comment>
<dbReference type="Pfam" id="PF00027">
    <property type="entry name" value="cNMP_binding"/>
    <property type="match status" value="1"/>
</dbReference>
<dbReference type="InterPro" id="IPR014710">
    <property type="entry name" value="RmlC-like_jellyroll"/>
</dbReference>
<sequence>MDIEQIISRTYPLPPASMERLKALMEEIELPKGHHVLRMGKVEKDIFFIKRGIARAYTTVDGNEITFWIGEEGDTLASMNGYVNNQPGYETIELMEPSVLYKLRHDDLQHLYLDDIHIANWGRRYAETEFIVTERRLISFLLTDASERYSRLMTDNPEYLQRLPLGSIASYLGITQVSLSRIRAKIK</sequence>
<reference evidence="2" key="1">
    <citation type="submission" date="2020-08" db="EMBL/GenBank/DDBJ databases">
        <authorList>
            <person name="Cejkova D."/>
            <person name="Kubasova T."/>
            <person name="Jahodarova E."/>
            <person name="Rychlik I."/>
        </authorList>
    </citation>
    <scope>NUCLEOTIDE SEQUENCE</scope>
    <source>
        <strain evidence="2">An824</strain>
    </source>
</reference>
<dbReference type="RefSeq" id="WP_205103647.1">
    <property type="nucleotide sequence ID" value="NZ_JACJJG010000012.1"/>
</dbReference>
<keyword evidence="3" id="KW-1185">Reference proteome</keyword>
<dbReference type="SUPFAM" id="SSF51206">
    <property type="entry name" value="cAMP-binding domain-like"/>
    <property type="match status" value="1"/>
</dbReference>
<gene>
    <name evidence="2" type="ORF">H6A34_04125</name>
</gene>
<accession>A0A939B6Z5</accession>
<dbReference type="EMBL" id="JACJJG010000012">
    <property type="protein sequence ID" value="MBM6673062.1"/>
    <property type="molecule type" value="Genomic_DNA"/>
</dbReference>
<evidence type="ECO:0000313" key="2">
    <source>
        <dbReference type="EMBL" id="MBM6673062.1"/>
    </source>
</evidence>
<dbReference type="CDD" id="cd00038">
    <property type="entry name" value="CAP_ED"/>
    <property type="match status" value="1"/>
</dbReference>
<feature type="domain" description="Cyclic nucleotide-binding" evidence="1">
    <location>
        <begin position="13"/>
        <end position="111"/>
    </location>
</feature>
<proteinExistence type="predicted"/>
<dbReference type="InterPro" id="IPR018490">
    <property type="entry name" value="cNMP-bd_dom_sf"/>
</dbReference>
<name>A0A939B6Z5_9BACT</name>
<protein>
    <submittedName>
        <fullName evidence="2">Crp/Fnr family transcriptional regulator</fullName>
    </submittedName>
</protein>
<dbReference type="PROSITE" id="PS50042">
    <property type="entry name" value="CNMP_BINDING_3"/>
    <property type="match status" value="1"/>
</dbReference>
<dbReference type="Proteomes" id="UP000706891">
    <property type="component" value="Unassembled WGS sequence"/>
</dbReference>